<evidence type="ECO:0000256" key="7">
    <source>
        <dbReference type="ARBA" id="ARBA00023014"/>
    </source>
</evidence>
<name>T2G7B9_MEGG1</name>
<dbReference type="GO" id="GO:0051539">
    <property type="term" value="F:4 iron, 4 sulfur cluster binding"/>
    <property type="evidence" value="ECO:0007669"/>
    <property type="project" value="UniProtKB-KW"/>
</dbReference>
<evidence type="ECO:0000256" key="1">
    <source>
        <dbReference type="ARBA" id="ARBA00001966"/>
    </source>
</evidence>
<dbReference type="Gene3D" id="3.80.30.20">
    <property type="entry name" value="tm_1862 like domain"/>
    <property type="match status" value="1"/>
</dbReference>
<gene>
    <name evidence="10" type="ORF">DGI_0094</name>
</gene>
<sequence length="497" mass="56133">MRVVLVSPYPDITSFGLRSLSAWLRHHGIQTRCIFLPDQFGDEVAAQPERYSPAVLQDFVECCKDADLVGITLMTNYFDNALQLTTALRQASAVPVVWGGVHATIRPEECLQHADFVCIGDGEETLLELAQILERGGDPSTIQGLWGTHQGDVFRNPVRPLPPGLDIYPPPDWSGTDHHILAGDRVTPMTDDAVREHLTGGTVSTLLGKIGYQTMTGRGCPHRCSYCINDAVKKLYGARNYLRWRSTSHVMDELESIIRQFPFIGFIWISDDAFFGRPMQDILEFCREYKQRIGLPFTCLASPLTMREDKLAALVDAGLVYLQMGVQSGSPHIQELFNRSRMNNAKLLEAMHIIHKFRDRLLPPSYDFILDAPWETDEDRRASLELISRIPKPFRLQPFSLVLYPGTALHEKATAEGLLQNERRDVYSKHYTMRAPSYSNLLISLSKTGKMPAWLLRLAISPLPWRVFGSHALEPVIRGTFLALKRLKSMLKPLLSH</sequence>
<keyword evidence="5" id="KW-0479">Metal-binding</keyword>
<dbReference type="CDD" id="cd02068">
    <property type="entry name" value="radical_SAM_B12_BD"/>
    <property type="match status" value="1"/>
</dbReference>
<dbReference type="EMBL" id="CP006585">
    <property type="protein sequence ID" value="AGW12031.1"/>
    <property type="molecule type" value="Genomic_DNA"/>
</dbReference>
<dbReference type="SUPFAM" id="SSF102114">
    <property type="entry name" value="Radical SAM enzymes"/>
    <property type="match status" value="1"/>
</dbReference>
<comment type="cofactor">
    <cofactor evidence="1">
        <name>[4Fe-4S] cluster</name>
        <dbReference type="ChEBI" id="CHEBI:49883"/>
    </cofactor>
</comment>
<keyword evidence="3" id="KW-0808">Transferase</keyword>
<keyword evidence="2" id="KW-0489">Methyltransferase</keyword>
<accession>T2G7B9</accession>
<protein>
    <submittedName>
        <fullName evidence="10">Putative Radical SAM domain protein</fullName>
    </submittedName>
</protein>
<dbReference type="Pfam" id="PF04055">
    <property type="entry name" value="Radical_SAM"/>
    <property type="match status" value="1"/>
</dbReference>
<keyword evidence="4" id="KW-0949">S-adenosyl-L-methionine</keyword>
<dbReference type="PATRIC" id="fig|1121448.10.peg.93"/>
<dbReference type="SFLD" id="SFLDG01123">
    <property type="entry name" value="methyltransferase_(Class_B)"/>
    <property type="match status" value="1"/>
</dbReference>
<proteinExistence type="predicted"/>
<dbReference type="InterPro" id="IPR051198">
    <property type="entry name" value="BchE-like"/>
</dbReference>
<keyword evidence="7" id="KW-0411">Iron-sulfur</keyword>
<dbReference type="KEGG" id="dgg:DGI_0094"/>
<evidence type="ECO:0000313" key="11">
    <source>
        <dbReference type="Proteomes" id="UP000016587"/>
    </source>
</evidence>
<dbReference type="Proteomes" id="UP000016587">
    <property type="component" value="Chromosome"/>
</dbReference>
<dbReference type="PANTHER" id="PTHR43409:SF7">
    <property type="entry name" value="BLL1977 PROTEIN"/>
    <property type="match status" value="1"/>
</dbReference>
<organism evidence="10 11">
    <name type="scientific">Megalodesulfovibrio gigas (strain ATCC 19364 / DSM 1382 / NCIMB 9332 / VKM B-1759)</name>
    <name type="common">Desulfovibrio gigas</name>
    <dbReference type="NCBI Taxonomy" id="1121448"/>
    <lineage>
        <taxon>Bacteria</taxon>
        <taxon>Pseudomonadati</taxon>
        <taxon>Thermodesulfobacteriota</taxon>
        <taxon>Desulfovibrionia</taxon>
        <taxon>Desulfovibrionales</taxon>
        <taxon>Desulfovibrionaceae</taxon>
        <taxon>Megalodesulfovibrio</taxon>
    </lineage>
</organism>
<keyword evidence="6" id="KW-0408">Iron</keyword>
<dbReference type="Gene3D" id="3.40.50.280">
    <property type="entry name" value="Cobalamin-binding domain"/>
    <property type="match status" value="1"/>
</dbReference>
<evidence type="ECO:0000256" key="6">
    <source>
        <dbReference type="ARBA" id="ARBA00023004"/>
    </source>
</evidence>
<reference evidence="11" key="2">
    <citation type="submission" date="2013-07" db="EMBL/GenBank/DDBJ databases">
        <authorList>
            <person name="Morais-Silva F.O."/>
            <person name="Rezende A.M."/>
            <person name="Pimentel C."/>
            <person name="Resende D.M."/>
            <person name="Santos C.I."/>
            <person name="Clemente C."/>
            <person name="de Oliveira L.M."/>
            <person name="da Silva S.M."/>
            <person name="Costa D.A."/>
            <person name="Varela-Raposo A."/>
            <person name="Horacio E.C.A."/>
            <person name="Matos M."/>
            <person name="Flores O."/>
            <person name="Ruiz J.C."/>
            <person name="Rodrigues-Pousada C."/>
        </authorList>
    </citation>
    <scope>NUCLEOTIDE SEQUENCE [LARGE SCALE GENOMIC DNA]</scope>
    <source>
        <strain evidence="11">ATCC 19364 / DSM 1382 / NCIMB 9332 / VKM B-1759</strain>
    </source>
</reference>
<evidence type="ECO:0000256" key="3">
    <source>
        <dbReference type="ARBA" id="ARBA00022679"/>
    </source>
</evidence>
<dbReference type="eggNOG" id="COG1032">
    <property type="taxonomic scope" value="Bacteria"/>
</dbReference>
<evidence type="ECO:0000259" key="9">
    <source>
        <dbReference type="PROSITE" id="PS51918"/>
    </source>
</evidence>
<evidence type="ECO:0000256" key="5">
    <source>
        <dbReference type="ARBA" id="ARBA00022723"/>
    </source>
</evidence>
<dbReference type="OrthoDB" id="9804952at2"/>
<feature type="domain" description="B12-binding" evidence="8">
    <location>
        <begin position="1"/>
        <end position="140"/>
    </location>
</feature>
<keyword evidence="11" id="KW-1185">Reference proteome</keyword>
<dbReference type="RefSeq" id="WP_021758604.1">
    <property type="nucleotide sequence ID" value="NC_022444.1"/>
</dbReference>
<dbReference type="PROSITE" id="PS51332">
    <property type="entry name" value="B12_BINDING"/>
    <property type="match status" value="1"/>
</dbReference>
<dbReference type="InterPro" id="IPR007197">
    <property type="entry name" value="rSAM"/>
</dbReference>
<evidence type="ECO:0000313" key="10">
    <source>
        <dbReference type="EMBL" id="AGW12031.1"/>
    </source>
</evidence>
<dbReference type="GO" id="GO:0046872">
    <property type="term" value="F:metal ion binding"/>
    <property type="evidence" value="ECO:0007669"/>
    <property type="project" value="UniProtKB-KW"/>
</dbReference>
<dbReference type="PROSITE" id="PS51918">
    <property type="entry name" value="RADICAL_SAM"/>
    <property type="match status" value="1"/>
</dbReference>
<feature type="domain" description="Radical SAM core" evidence="9">
    <location>
        <begin position="206"/>
        <end position="436"/>
    </location>
</feature>
<dbReference type="GO" id="GO:0005829">
    <property type="term" value="C:cytosol"/>
    <property type="evidence" value="ECO:0007669"/>
    <property type="project" value="TreeGrafter"/>
</dbReference>
<dbReference type="Pfam" id="PF02310">
    <property type="entry name" value="B12-binding"/>
    <property type="match status" value="1"/>
</dbReference>
<dbReference type="CDD" id="cd01335">
    <property type="entry name" value="Radical_SAM"/>
    <property type="match status" value="1"/>
</dbReference>
<dbReference type="InterPro" id="IPR023404">
    <property type="entry name" value="rSAM_horseshoe"/>
</dbReference>
<dbReference type="InterPro" id="IPR034466">
    <property type="entry name" value="Methyltransferase_Class_B"/>
</dbReference>
<evidence type="ECO:0000256" key="2">
    <source>
        <dbReference type="ARBA" id="ARBA00022603"/>
    </source>
</evidence>
<dbReference type="PANTHER" id="PTHR43409">
    <property type="entry name" value="ANAEROBIC MAGNESIUM-PROTOPORPHYRIN IX MONOMETHYL ESTER CYCLASE-RELATED"/>
    <property type="match status" value="1"/>
</dbReference>
<dbReference type="STRING" id="1121448.DGI_0094"/>
<dbReference type="InterPro" id="IPR058240">
    <property type="entry name" value="rSAM_sf"/>
</dbReference>
<dbReference type="SFLD" id="SFLDG01082">
    <property type="entry name" value="B12-binding_domain_containing"/>
    <property type="match status" value="1"/>
</dbReference>
<dbReference type="SMART" id="SM00729">
    <property type="entry name" value="Elp3"/>
    <property type="match status" value="1"/>
</dbReference>
<dbReference type="InterPro" id="IPR006638">
    <property type="entry name" value="Elp3/MiaA/NifB-like_rSAM"/>
</dbReference>
<reference evidence="10 11" key="1">
    <citation type="journal article" date="2013" name="J. Bacteriol.">
        <title>Roles of HynAB and Ech, the only two hydrogenases found in the model sulfate reducer Desulfovibrio gigas.</title>
        <authorList>
            <person name="Morais-Silva F.O."/>
            <person name="Santos C.I."/>
            <person name="Rodrigues R."/>
            <person name="Pereira I.A."/>
            <person name="Rodrigues-Pousada C."/>
        </authorList>
    </citation>
    <scope>NUCLEOTIDE SEQUENCE [LARGE SCALE GENOMIC DNA]</scope>
    <source>
        <strain evidence="11">ATCC 19364 / DSM 1382 / NCIMB 9332 / VKM B-1759</strain>
    </source>
</reference>
<dbReference type="GO" id="GO:0003824">
    <property type="term" value="F:catalytic activity"/>
    <property type="evidence" value="ECO:0007669"/>
    <property type="project" value="InterPro"/>
</dbReference>
<evidence type="ECO:0000256" key="4">
    <source>
        <dbReference type="ARBA" id="ARBA00022691"/>
    </source>
</evidence>
<dbReference type="HOGENOM" id="CLU_021572_4_6_7"/>
<dbReference type="SFLD" id="SFLDS00029">
    <property type="entry name" value="Radical_SAM"/>
    <property type="match status" value="1"/>
</dbReference>
<dbReference type="InterPro" id="IPR006158">
    <property type="entry name" value="Cobalamin-bd"/>
</dbReference>
<dbReference type="GO" id="GO:0031419">
    <property type="term" value="F:cobalamin binding"/>
    <property type="evidence" value="ECO:0007669"/>
    <property type="project" value="InterPro"/>
</dbReference>
<evidence type="ECO:0000259" key="8">
    <source>
        <dbReference type="PROSITE" id="PS51332"/>
    </source>
</evidence>
<dbReference type="AlphaFoldDB" id="T2G7B9"/>